<name>A0A239C4E3_9ACTN</name>
<protein>
    <submittedName>
        <fullName evidence="1">Uncharacterized protein</fullName>
    </submittedName>
</protein>
<keyword evidence="2" id="KW-1185">Reference proteome</keyword>
<sequence length="399" mass="44072">MPNNTEPWPAAPPPARRVADAVREADAVADWRLPRELYRQVIAMLPEPPPTELLGALAEALAGLVSSYAGRIELLATHTLAVLAAVEGIEILDDPLFLRLYHDERFIRTGETERRPPPLQAVVETCRRVRDAELFRDLLRGAGGSAVLCGSVAYGACYNVRTESDLDLVVVVGETGLLATIADVLARLPGVSGADVARFAARARIFAGTYDDGNTSFSHKVVVRADGAADPLLPAGGPAPLYRISLHVLTRPLLRYVLVDPATRLTRDDAGRARTMRDYRETVTERTDVHRTFAGRQYARDPIVEPAEDGHLRTTSIYEFDDTDAYCLGFVQSLLITARSEPLWDDLGIRPELAAFQRKLRERLRTERARCPYNLMLLSLAHVRRAVLAPHVVRALDGY</sequence>
<reference evidence="1 2" key="1">
    <citation type="submission" date="2017-06" db="EMBL/GenBank/DDBJ databases">
        <authorList>
            <person name="Kim H.J."/>
            <person name="Triplett B.A."/>
        </authorList>
    </citation>
    <scope>NUCLEOTIDE SEQUENCE [LARGE SCALE GENOMIC DNA]</scope>
    <source>
        <strain evidence="1 2">DSM 43151</strain>
    </source>
</reference>
<gene>
    <name evidence="1" type="ORF">SAMN06264365_110287</name>
</gene>
<dbReference type="AlphaFoldDB" id="A0A239C4E3"/>
<dbReference type="EMBL" id="FZNR01000010">
    <property type="protein sequence ID" value="SNS14772.1"/>
    <property type="molecule type" value="Genomic_DNA"/>
</dbReference>
<evidence type="ECO:0000313" key="2">
    <source>
        <dbReference type="Proteomes" id="UP000198415"/>
    </source>
</evidence>
<accession>A0A239C4E3</accession>
<dbReference type="Proteomes" id="UP000198415">
    <property type="component" value="Unassembled WGS sequence"/>
</dbReference>
<organism evidence="1 2">
    <name type="scientific">Actinoplanes regularis</name>
    <dbReference type="NCBI Taxonomy" id="52697"/>
    <lineage>
        <taxon>Bacteria</taxon>
        <taxon>Bacillati</taxon>
        <taxon>Actinomycetota</taxon>
        <taxon>Actinomycetes</taxon>
        <taxon>Micromonosporales</taxon>
        <taxon>Micromonosporaceae</taxon>
        <taxon>Actinoplanes</taxon>
    </lineage>
</organism>
<dbReference type="OrthoDB" id="5191740at2"/>
<proteinExistence type="predicted"/>
<dbReference type="RefSeq" id="WP_089295814.1">
    <property type="nucleotide sequence ID" value="NZ_BOMU01000062.1"/>
</dbReference>
<evidence type="ECO:0000313" key="1">
    <source>
        <dbReference type="EMBL" id="SNS14772.1"/>
    </source>
</evidence>